<comment type="catalytic activity">
    <reaction evidence="2">
        <text>3-hydroxy-2-methylpropanoyl-CoA + H2O = 3-hydroxy-2-methylpropanoate + CoA + H(+)</text>
        <dbReference type="Rhea" id="RHEA:20888"/>
        <dbReference type="ChEBI" id="CHEBI:11805"/>
        <dbReference type="ChEBI" id="CHEBI:15377"/>
        <dbReference type="ChEBI" id="CHEBI:15378"/>
        <dbReference type="ChEBI" id="CHEBI:57287"/>
        <dbReference type="ChEBI" id="CHEBI:57340"/>
        <dbReference type="EC" id="3.1.2.4"/>
    </reaction>
</comment>
<gene>
    <name evidence="4" type="ORF">Cni_G14328</name>
</gene>
<keyword evidence="5" id="KW-1185">Reference proteome</keyword>
<dbReference type="GO" id="GO:0003860">
    <property type="term" value="F:3-hydroxyisobutyryl-CoA hydrolase activity"/>
    <property type="evidence" value="ECO:0007669"/>
    <property type="project" value="UniProtKB-UniRule"/>
</dbReference>
<dbReference type="EC" id="3.1.2.4" evidence="2"/>
<dbReference type="SUPFAM" id="SSF52096">
    <property type="entry name" value="ClpP/crotonase"/>
    <property type="match status" value="1"/>
</dbReference>
<feature type="domain" description="Enoyl-CoA hydratase/isomerase" evidence="3">
    <location>
        <begin position="4"/>
        <end position="254"/>
    </location>
</feature>
<comment type="pathway">
    <text evidence="2">Amino-acid degradation; L-valine degradation.</text>
</comment>
<sequence>MNEFNNFERETGVKLMIVKARGKAFCVGGDVVEFCRLVMAGKWDIGMDVYRKQNILGYRVATCDKPQVFLINGLVMGGGVGISIHGKFRIVTENTIFSMPEATLGLFPDVGASYFLSRLPGFFGEYVGLTGARLDGPEMLSCGLATHFVPSRKLSMLEKSLCEVDTVDLITVEGIINKYAEQAPFTKERSALRRLDMINKCFSKDTVEEILSSLEHDATIRKEEWIMRAITSIKAASPLSLKLFLMSDRSIRNTCTMLNSRIQNDLSCRKENNI</sequence>
<comment type="function">
    <text evidence="2">Hydrolyzes 3-hydroxyisobutyryl-CoA (HIBYL-CoA), a saline catabolite. Has high activity toward isobutyryl-CoA. Could be an isobutyryl-CoA dehydrogenase that functions in valine catabolism.</text>
</comment>
<organism evidence="4 5">
    <name type="scientific">Canna indica</name>
    <name type="common">Indian-shot</name>
    <dbReference type="NCBI Taxonomy" id="4628"/>
    <lineage>
        <taxon>Eukaryota</taxon>
        <taxon>Viridiplantae</taxon>
        <taxon>Streptophyta</taxon>
        <taxon>Embryophyta</taxon>
        <taxon>Tracheophyta</taxon>
        <taxon>Spermatophyta</taxon>
        <taxon>Magnoliopsida</taxon>
        <taxon>Liliopsida</taxon>
        <taxon>Zingiberales</taxon>
        <taxon>Cannaceae</taxon>
        <taxon>Canna</taxon>
    </lineage>
</organism>
<name>A0AAQ3KCQ7_9LILI</name>
<dbReference type="PANTHER" id="PTHR43176:SF6">
    <property type="entry name" value="3-HYDROXYISOBUTYRYL-COA HYDROLASE"/>
    <property type="match status" value="1"/>
</dbReference>
<dbReference type="GO" id="GO:0006574">
    <property type="term" value="P:L-valine catabolic process"/>
    <property type="evidence" value="ECO:0007669"/>
    <property type="project" value="UniProtKB-UniRule"/>
</dbReference>
<dbReference type="CDD" id="cd06558">
    <property type="entry name" value="crotonase-like"/>
    <property type="match status" value="1"/>
</dbReference>
<evidence type="ECO:0000256" key="2">
    <source>
        <dbReference type="RuleBase" id="RU369070"/>
    </source>
</evidence>
<proteinExistence type="inferred from homology"/>
<dbReference type="PANTHER" id="PTHR43176">
    <property type="entry name" value="3-HYDROXYISOBUTYRYL-COA HYDROLASE-RELATED"/>
    <property type="match status" value="1"/>
</dbReference>
<evidence type="ECO:0000313" key="5">
    <source>
        <dbReference type="Proteomes" id="UP001327560"/>
    </source>
</evidence>
<dbReference type="InterPro" id="IPR045004">
    <property type="entry name" value="ECH_dom"/>
</dbReference>
<evidence type="ECO:0000259" key="3">
    <source>
        <dbReference type="Pfam" id="PF16113"/>
    </source>
</evidence>
<comment type="similarity">
    <text evidence="2">Belongs to the enoyl-CoA hydratase/isomerase family.</text>
</comment>
<evidence type="ECO:0000313" key="4">
    <source>
        <dbReference type="EMBL" id="WOL05599.1"/>
    </source>
</evidence>
<dbReference type="InterPro" id="IPR029045">
    <property type="entry name" value="ClpP/crotonase-like_dom_sf"/>
</dbReference>
<dbReference type="InterPro" id="IPR032259">
    <property type="entry name" value="HIBYL-CoA-H"/>
</dbReference>
<keyword evidence="1 2" id="KW-0378">Hydrolase</keyword>
<protein>
    <recommendedName>
        <fullName evidence="2">3-hydroxyisobutyryl-CoA hydrolase</fullName>
        <shortName evidence="2">HIB-CoA hydrolase</shortName>
        <shortName evidence="2">HIBYL-CoA-H</shortName>
        <ecNumber evidence="2">3.1.2.4</ecNumber>
    </recommendedName>
    <alternativeName>
        <fullName evidence="2">3-hydroxyisobutyryl-coenzyme A hydrolase</fullName>
    </alternativeName>
</protein>
<evidence type="ECO:0000256" key="1">
    <source>
        <dbReference type="ARBA" id="ARBA00022801"/>
    </source>
</evidence>
<dbReference type="Pfam" id="PF16113">
    <property type="entry name" value="ECH_2"/>
    <property type="match status" value="1"/>
</dbReference>
<dbReference type="EMBL" id="CP136893">
    <property type="protein sequence ID" value="WOL05599.1"/>
    <property type="molecule type" value="Genomic_DNA"/>
</dbReference>
<dbReference type="Proteomes" id="UP001327560">
    <property type="component" value="Chromosome 4"/>
</dbReference>
<dbReference type="Gene3D" id="3.90.226.10">
    <property type="entry name" value="2-enoyl-CoA Hydratase, Chain A, domain 1"/>
    <property type="match status" value="1"/>
</dbReference>
<accession>A0AAQ3KCQ7</accession>
<reference evidence="4 5" key="1">
    <citation type="submission" date="2023-10" db="EMBL/GenBank/DDBJ databases">
        <title>Chromosome-scale genome assembly provides insights into flower coloration mechanisms of Canna indica.</title>
        <authorList>
            <person name="Li C."/>
        </authorList>
    </citation>
    <scope>NUCLEOTIDE SEQUENCE [LARGE SCALE GENOMIC DNA]</scope>
    <source>
        <tissue evidence="4">Flower</tissue>
    </source>
</reference>
<dbReference type="AlphaFoldDB" id="A0AAQ3KCQ7"/>